<organism evidence="3 4">
    <name type="scientific">Pedococcus ginsenosidimutans</name>
    <dbReference type="NCBI Taxonomy" id="490570"/>
    <lineage>
        <taxon>Bacteria</taxon>
        <taxon>Bacillati</taxon>
        <taxon>Actinomycetota</taxon>
        <taxon>Actinomycetes</taxon>
        <taxon>Micrococcales</taxon>
        <taxon>Intrasporangiaceae</taxon>
        <taxon>Pedococcus</taxon>
    </lineage>
</organism>
<dbReference type="EMBL" id="BAABLO010000005">
    <property type="protein sequence ID" value="GAA4722068.1"/>
    <property type="molecule type" value="Genomic_DNA"/>
</dbReference>
<feature type="domain" description="Isochorismatase-like" evidence="2">
    <location>
        <begin position="6"/>
        <end position="172"/>
    </location>
</feature>
<evidence type="ECO:0000313" key="3">
    <source>
        <dbReference type="EMBL" id="GAA4722068.1"/>
    </source>
</evidence>
<accession>A0ABP8Y521</accession>
<evidence type="ECO:0000259" key="2">
    <source>
        <dbReference type="Pfam" id="PF00857"/>
    </source>
</evidence>
<dbReference type="Pfam" id="PF00857">
    <property type="entry name" value="Isochorismatase"/>
    <property type="match status" value="1"/>
</dbReference>
<dbReference type="InterPro" id="IPR000868">
    <property type="entry name" value="Isochorismatase-like_dom"/>
</dbReference>
<dbReference type="InterPro" id="IPR036380">
    <property type="entry name" value="Isochorismatase-like_sf"/>
</dbReference>
<keyword evidence="1" id="KW-0378">Hydrolase</keyword>
<comment type="caution">
    <text evidence="3">The sequence shown here is derived from an EMBL/GenBank/DDBJ whole genome shotgun (WGS) entry which is preliminary data.</text>
</comment>
<proteinExistence type="predicted"/>
<dbReference type="InterPro" id="IPR050272">
    <property type="entry name" value="Isochorismatase-like_hydrls"/>
</dbReference>
<dbReference type="Proteomes" id="UP001500556">
    <property type="component" value="Unassembled WGS sequence"/>
</dbReference>
<gene>
    <name evidence="3" type="ORF">GCM10025782_19950</name>
</gene>
<name>A0ABP8Y521_9MICO</name>
<dbReference type="PANTHER" id="PTHR43540">
    <property type="entry name" value="PEROXYUREIDOACRYLATE/UREIDOACRYLATE AMIDOHYDROLASE-RELATED"/>
    <property type="match status" value="1"/>
</dbReference>
<dbReference type="SUPFAM" id="SSF52499">
    <property type="entry name" value="Isochorismatase-like hydrolases"/>
    <property type="match status" value="1"/>
</dbReference>
<sequence length="183" mass="19438">MTQPAWLVGIDLQRVFGDPTSPWCAPRYGAAAARVARLAPAFRERTVLTRFVAPERPEGAWAPYYEEFPWALVGDEDPLYALTDEVAGLPARTVTAPTFGKWAELLPVVGESPRLVITGVATDCCVISTVLAAADAGASVTVVTDACAGSTDANHAKALDVMALYGPLVRLTTTEALLEELAH</sequence>
<protein>
    <submittedName>
        <fullName evidence="3">Isochorismatase family protein</fullName>
    </submittedName>
</protein>
<dbReference type="Gene3D" id="3.40.50.850">
    <property type="entry name" value="Isochorismatase-like"/>
    <property type="match status" value="1"/>
</dbReference>
<reference evidence="4" key="1">
    <citation type="journal article" date="2019" name="Int. J. Syst. Evol. Microbiol.">
        <title>The Global Catalogue of Microorganisms (GCM) 10K type strain sequencing project: providing services to taxonomists for standard genome sequencing and annotation.</title>
        <authorList>
            <consortium name="The Broad Institute Genomics Platform"/>
            <consortium name="The Broad Institute Genome Sequencing Center for Infectious Disease"/>
            <person name="Wu L."/>
            <person name="Ma J."/>
        </authorList>
    </citation>
    <scope>NUCLEOTIDE SEQUENCE [LARGE SCALE GENOMIC DNA]</scope>
    <source>
        <strain evidence="4">JCM 18961</strain>
    </source>
</reference>
<keyword evidence="4" id="KW-1185">Reference proteome</keyword>
<evidence type="ECO:0000313" key="4">
    <source>
        <dbReference type="Proteomes" id="UP001500556"/>
    </source>
</evidence>
<dbReference type="RefSeq" id="WP_345502935.1">
    <property type="nucleotide sequence ID" value="NZ_BAABLO010000005.1"/>
</dbReference>
<evidence type="ECO:0000256" key="1">
    <source>
        <dbReference type="ARBA" id="ARBA00022801"/>
    </source>
</evidence>